<dbReference type="Gene3D" id="3.40.50.11350">
    <property type="match status" value="1"/>
</dbReference>
<organism evidence="1 2">
    <name type="scientific">Octopus sinensis</name>
    <name type="common">East Asian common octopus</name>
    <dbReference type="NCBI Taxonomy" id="2607531"/>
    <lineage>
        <taxon>Eukaryota</taxon>
        <taxon>Metazoa</taxon>
        <taxon>Spiralia</taxon>
        <taxon>Lophotrochozoa</taxon>
        <taxon>Mollusca</taxon>
        <taxon>Cephalopoda</taxon>
        <taxon>Coleoidea</taxon>
        <taxon>Octopodiformes</taxon>
        <taxon>Octopoda</taxon>
        <taxon>Incirrata</taxon>
        <taxon>Octopodidae</taxon>
        <taxon>Octopus</taxon>
    </lineage>
</organism>
<dbReference type="KEGG" id="osn:115215651"/>
<name>A0A6P7SR93_9MOLL</name>
<dbReference type="Proteomes" id="UP000515154">
    <property type="component" value="Linkage group LG9"/>
</dbReference>
<dbReference type="RefSeq" id="XP_029640764.1">
    <property type="nucleotide sequence ID" value="XM_029784904.2"/>
</dbReference>
<evidence type="ECO:0000313" key="1">
    <source>
        <dbReference type="Proteomes" id="UP000515154"/>
    </source>
</evidence>
<reference evidence="2" key="1">
    <citation type="submission" date="2025-08" db="UniProtKB">
        <authorList>
            <consortium name="RefSeq"/>
        </authorList>
    </citation>
    <scope>IDENTIFICATION</scope>
</reference>
<gene>
    <name evidence="2" type="primary">LOC115215651</name>
</gene>
<sequence>MLRWIKTTLFRWLAGSSSLCGKMPDFRVIAVVSFLFLLCTWHQFIVDKQCTVTTSNQLKQNSMDHFEELPSDEVNENLSINKQELVHLNNYRTKYIIYYCVGEKTCGGWGDRQLGIVSVYLMALAMGRRFGIMISKPCEISAFLRPNKVNWEVDANELHSLESRYLYLIGNKEYIPLLQWADLETLYPEDVVYVTTNYDYSNALKVNVRYKEQLLWALQMSSESVFAKVMNLLFRFNNVLQIHLQNFFTVNIPRPYIQLVCAQIRIGRNPSMPGDEPRNTMSDLQSVWNFLSRYNNTSKYKIFVTTDSEEVRAIASEKFASQFVYNSGEIIHVDKPYYGKKNVCDNVMKVIMDQYILTKCDTLLVSRSYFGENAAIMRKNKKNTFIFKTGEIFAWH</sequence>
<protein>
    <submittedName>
        <fullName evidence="2">Uncharacterized protein LOC115215651 isoform X1</fullName>
    </submittedName>
</protein>
<evidence type="ECO:0000313" key="2">
    <source>
        <dbReference type="RefSeq" id="XP_029640764.1"/>
    </source>
</evidence>
<accession>A0A6P7SR93</accession>
<dbReference type="AlphaFoldDB" id="A0A6P7SR93"/>
<keyword evidence="1" id="KW-1185">Reference proteome</keyword>
<proteinExistence type="predicted"/>